<reference evidence="2" key="1">
    <citation type="journal article" date="2014" name="Front. Microbiol.">
        <title>High frequency of phylogenetically diverse reductive dehalogenase-homologous genes in deep subseafloor sedimentary metagenomes.</title>
        <authorList>
            <person name="Kawai M."/>
            <person name="Futagami T."/>
            <person name="Toyoda A."/>
            <person name="Takaki Y."/>
            <person name="Nishi S."/>
            <person name="Hori S."/>
            <person name="Arai W."/>
            <person name="Tsubouchi T."/>
            <person name="Morono Y."/>
            <person name="Uchiyama I."/>
            <person name="Ito T."/>
            <person name="Fujiyama A."/>
            <person name="Inagaki F."/>
            <person name="Takami H."/>
        </authorList>
    </citation>
    <scope>NUCLEOTIDE SEQUENCE</scope>
    <source>
        <strain evidence="2">Expedition CK06-06</strain>
    </source>
</reference>
<feature type="non-terminal residue" evidence="2">
    <location>
        <position position="360"/>
    </location>
</feature>
<name>X1TQG0_9ZZZZ</name>
<dbReference type="EMBL" id="BARW01008250">
    <property type="protein sequence ID" value="GAI82289.1"/>
    <property type="molecule type" value="Genomic_DNA"/>
</dbReference>
<dbReference type="GO" id="GO:1904680">
    <property type="term" value="F:peptide transmembrane transporter activity"/>
    <property type="evidence" value="ECO:0007669"/>
    <property type="project" value="TreeGrafter"/>
</dbReference>
<feature type="domain" description="Solute-binding protein family 5" evidence="1">
    <location>
        <begin position="53"/>
        <end position="353"/>
    </location>
</feature>
<dbReference type="InterPro" id="IPR039424">
    <property type="entry name" value="SBP_5"/>
</dbReference>
<organism evidence="2">
    <name type="scientific">marine sediment metagenome</name>
    <dbReference type="NCBI Taxonomy" id="412755"/>
    <lineage>
        <taxon>unclassified sequences</taxon>
        <taxon>metagenomes</taxon>
        <taxon>ecological metagenomes</taxon>
    </lineage>
</organism>
<evidence type="ECO:0000259" key="1">
    <source>
        <dbReference type="Pfam" id="PF00496"/>
    </source>
</evidence>
<dbReference type="SUPFAM" id="SSF53850">
    <property type="entry name" value="Periplasmic binding protein-like II"/>
    <property type="match status" value="1"/>
</dbReference>
<comment type="caution">
    <text evidence="2">The sequence shown here is derived from an EMBL/GenBank/DDBJ whole genome shotgun (WGS) entry which is preliminary data.</text>
</comment>
<protein>
    <recommendedName>
        <fullName evidence="1">Solute-binding protein family 5 domain-containing protein</fullName>
    </recommendedName>
</protein>
<gene>
    <name evidence="2" type="ORF">S12H4_16976</name>
</gene>
<dbReference type="PANTHER" id="PTHR30290">
    <property type="entry name" value="PERIPLASMIC BINDING COMPONENT OF ABC TRANSPORTER"/>
    <property type="match status" value="1"/>
</dbReference>
<proteinExistence type="predicted"/>
<dbReference type="CDD" id="cd00995">
    <property type="entry name" value="PBP2_NikA_DppA_OppA_like"/>
    <property type="match status" value="1"/>
</dbReference>
<dbReference type="Gene3D" id="3.10.105.10">
    <property type="entry name" value="Dipeptide-binding Protein, Domain 3"/>
    <property type="match status" value="1"/>
</dbReference>
<sequence length="360" mass="40858">GPDLAGGAWGPTQWLSPMQERPIMGDFEKYGPRGTDEYAFRLTGCYVPEQYLRGWLLEDWEVTLEKLVWHVRPGIYWMAIDGVMEARELVAQDIVDDILYLRDCPAGVTFRHFTGDIYVTDRYTLEIEFTKFDLTWIFWLGYEDRALITAPEMLTAPGGADSWDNQTGTGPFKLREYVVGSHMTFDRNPNWWKTTVIDGVEYELPFIDELVMPMILDEATWVSALRTGKVDYDWTVATPQWENLDKTTPELLSSRTEPSGGNGLYLQCTQPPFDDVDVRRAMMVGTDMGDFAALAGLEGLVPLHWYPLSPGHPESLYTPLEKLPAETKLLYDYNPTLAKQMLADAGYPNGFKVYVTSGPS</sequence>
<dbReference type="Gene3D" id="3.40.190.10">
    <property type="entry name" value="Periplasmic binding protein-like II"/>
    <property type="match status" value="1"/>
</dbReference>
<feature type="non-terminal residue" evidence="2">
    <location>
        <position position="1"/>
    </location>
</feature>
<evidence type="ECO:0000313" key="2">
    <source>
        <dbReference type="EMBL" id="GAI82289.1"/>
    </source>
</evidence>
<dbReference type="GO" id="GO:0015833">
    <property type="term" value="P:peptide transport"/>
    <property type="evidence" value="ECO:0007669"/>
    <property type="project" value="TreeGrafter"/>
</dbReference>
<accession>X1TQG0</accession>
<dbReference type="AlphaFoldDB" id="X1TQG0"/>
<dbReference type="InterPro" id="IPR000914">
    <property type="entry name" value="SBP_5_dom"/>
</dbReference>
<dbReference type="Pfam" id="PF00496">
    <property type="entry name" value="SBP_bac_5"/>
    <property type="match status" value="1"/>
</dbReference>